<dbReference type="PANTHER" id="PTHR43329">
    <property type="entry name" value="EPOXIDE HYDROLASE"/>
    <property type="match status" value="1"/>
</dbReference>
<dbReference type="Proteomes" id="UP000192917">
    <property type="component" value="Unassembled WGS sequence"/>
</dbReference>
<protein>
    <submittedName>
        <fullName evidence="2">Haloacetate dehalogenase</fullName>
    </submittedName>
</protein>
<dbReference type="SUPFAM" id="SSF53474">
    <property type="entry name" value="alpha/beta-Hydrolases"/>
    <property type="match status" value="1"/>
</dbReference>
<dbReference type="InterPro" id="IPR029058">
    <property type="entry name" value="AB_hydrolase_fold"/>
</dbReference>
<accession>A0A1Y6CH21</accession>
<dbReference type="InterPro" id="IPR000073">
    <property type="entry name" value="AB_hydrolase_1"/>
</dbReference>
<dbReference type="RefSeq" id="WP_085125259.1">
    <property type="nucleotide sequence ID" value="NZ_FWZX01000025.1"/>
</dbReference>
<feature type="domain" description="AB hydrolase-1" evidence="1">
    <location>
        <begin position="26"/>
        <end position="273"/>
    </location>
</feature>
<reference evidence="2 3" key="1">
    <citation type="submission" date="2017-04" db="EMBL/GenBank/DDBJ databases">
        <authorList>
            <person name="Afonso C.L."/>
            <person name="Miller P.J."/>
            <person name="Scott M.A."/>
            <person name="Spackman E."/>
            <person name="Goraichik I."/>
            <person name="Dimitrov K.M."/>
            <person name="Suarez D.L."/>
            <person name="Swayne D.E."/>
        </authorList>
    </citation>
    <scope>NUCLEOTIDE SEQUENCE [LARGE SCALE GENOMIC DNA]</scope>
    <source>
        <strain evidence="2 3">USBA 355</strain>
    </source>
</reference>
<keyword evidence="3" id="KW-1185">Reference proteome</keyword>
<evidence type="ECO:0000313" key="3">
    <source>
        <dbReference type="Proteomes" id="UP000192917"/>
    </source>
</evidence>
<evidence type="ECO:0000259" key="1">
    <source>
        <dbReference type="Pfam" id="PF00561"/>
    </source>
</evidence>
<dbReference type="AlphaFoldDB" id="A0A1Y6CH21"/>
<proteinExistence type="predicted"/>
<dbReference type="STRING" id="560819.SAMN05428998_125103"/>
<dbReference type="EMBL" id="FWZX01000025">
    <property type="protein sequence ID" value="SMF64774.1"/>
    <property type="molecule type" value="Genomic_DNA"/>
</dbReference>
<name>A0A1Y6CH21_9PROT</name>
<dbReference type="Pfam" id="PF00561">
    <property type="entry name" value="Abhydrolase_1"/>
    <property type="match status" value="1"/>
</dbReference>
<organism evidence="2 3">
    <name type="scientific">Tistlia consotensis USBA 355</name>
    <dbReference type="NCBI Taxonomy" id="560819"/>
    <lineage>
        <taxon>Bacteria</taxon>
        <taxon>Pseudomonadati</taxon>
        <taxon>Pseudomonadota</taxon>
        <taxon>Alphaproteobacteria</taxon>
        <taxon>Rhodospirillales</taxon>
        <taxon>Rhodovibrionaceae</taxon>
        <taxon>Tistlia</taxon>
    </lineage>
</organism>
<sequence length="293" mass="32079">MFDGFETRRIATSGAEIHLRIGGDGPPLILLHGYPQTHLIWHRIAPALAERFTVVCPDLRGCGDSSKPPGGGDHSAYSKRALARDVVEVMETLGFVRFAAAGHDRGGRVLHRLALDHPQRLIRAAVLDIAPTRAMYQATDQAFATAYFHWFFLIQPYDLPERMIGADPDGWLQTCLDRWGRTPGAFDPEAVAEYKRCFREPAAIHATCEDYRAAATIDLEHDAADENRLVECPLLALWGGQGLVGRTYDVPALWRVAAERVEGGPLPGGHFLPEEAPEETLAALSGFFGSGAS</sequence>
<dbReference type="Gene3D" id="3.40.50.1820">
    <property type="entry name" value="alpha/beta hydrolase"/>
    <property type="match status" value="1"/>
</dbReference>
<gene>
    <name evidence="2" type="ORF">SAMN05428998_125103</name>
</gene>
<evidence type="ECO:0000313" key="2">
    <source>
        <dbReference type="EMBL" id="SMF64774.1"/>
    </source>
</evidence>